<dbReference type="InterPro" id="IPR054105">
    <property type="entry name" value="WHD_NrtR"/>
</dbReference>
<dbReference type="InterPro" id="IPR036388">
    <property type="entry name" value="WH-like_DNA-bd_sf"/>
</dbReference>
<keyword evidence="3" id="KW-1185">Reference proteome</keyword>
<dbReference type="PANTHER" id="PTHR43736:SF4">
    <property type="entry name" value="SLR1690 PROTEIN"/>
    <property type="match status" value="1"/>
</dbReference>
<dbReference type="SUPFAM" id="SSF46785">
    <property type="entry name" value="Winged helix' DNA-binding domain"/>
    <property type="match status" value="1"/>
</dbReference>
<evidence type="ECO:0000313" key="3">
    <source>
        <dbReference type="Proteomes" id="UP001501591"/>
    </source>
</evidence>
<dbReference type="InterPro" id="IPR015797">
    <property type="entry name" value="NUDIX_hydrolase-like_dom_sf"/>
</dbReference>
<dbReference type="CDD" id="cd18873">
    <property type="entry name" value="NUDIX_NadM_like"/>
    <property type="match status" value="1"/>
</dbReference>
<dbReference type="InterPro" id="IPR000086">
    <property type="entry name" value="NUDIX_hydrolase_dom"/>
</dbReference>
<proteinExistence type="predicted"/>
<dbReference type="Gene3D" id="1.10.10.10">
    <property type="entry name" value="Winged helix-like DNA-binding domain superfamily/Winged helix DNA-binding domain"/>
    <property type="match status" value="1"/>
</dbReference>
<sequence length="242" mass="27241">MRLARRASADEQVARRPRLLGVSGKMGENDAIRVAVSTVIFSLRSAPEGDRLMLPLVRRTREPYRGAWALPGGWLDAAENLDAAASRTLAETTALDPGYLEQLYTFGDVDRAPSRTISIVYWALLRSDYVDAQRSASDAPENVEWFDVDAIPPLAFDHNRIADYALDRLRNKVGYSRIAASLLPDEFTLTELREVYEAVLGRRLDPSNFRRLLEGSDELVPTESFRTGKHRPARLYRYNADA</sequence>
<reference evidence="3" key="1">
    <citation type="journal article" date="2019" name="Int. J. Syst. Evol. Microbiol.">
        <title>The Global Catalogue of Microorganisms (GCM) 10K type strain sequencing project: providing services to taxonomists for standard genome sequencing and annotation.</title>
        <authorList>
            <consortium name="The Broad Institute Genomics Platform"/>
            <consortium name="The Broad Institute Genome Sequencing Center for Infectious Disease"/>
            <person name="Wu L."/>
            <person name="Ma J."/>
        </authorList>
    </citation>
    <scope>NUCLEOTIDE SEQUENCE [LARGE SCALE GENOMIC DNA]</scope>
    <source>
        <strain evidence="3">JCM 17024</strain>
    </source>
</reference>
<protein>
    <submittedName>
        <fullName evidence="2">NUDIX domain-containing protein</fullName>
    </submittedName>
</protein>
<dbReference type="Pfam" id="PF21906">
    <property type="entry name" value="WHD_NrtR"/>
    <property type="match status" value="1"/>
</dbReference>
<comment type="caution">
    <text evidence="2">The sequence shown here is derived from an EMBL/GenBank/DDBJ whole genome shotgun (WGS) entry which is preliminary data.</text>
</comment>
<dbReference type="SUPFAM" id="SSF55811">
    <property type="entry name" value="Nudix"/>
    <property type="match status" value="1"/>
</dbReference>
<evidence type="ECO:0000313" key="2">
    <source>
        <dbReference type="EMBL" id="GAA3928206.1"/>
    </source>
</evidence>
<dbReference type="InterPro" id="IPR036390">
    <property type="entry name" value="WH_DNA-bd_sf"/>
</dbReference>
<dbReference type="Pfam" id="PF00293">
    <property type="entry name" value="NUDIX"/>
    <property type="match status" value="1"/>
</dbReference>
<feature type="domain" description="Nudix hydrolase" evidence="1">
    <location>
        <begin position="31"/>
        <end position="169"/>
    </location>
</feature>
<dbReference type="PANTHER" id="PTHR43736">
    <property type="entry name" value="ADP-RIBOSE PYROPHOSPHATASE"/>
    <property type="match status" value="1"/>
</dbReference>
<organism evidence="2 3">
    <name type="scientific">Microbacterium soli</name>
    <dbReference type="NCBI Taxonomy" id="446075"/>
    <lineage>
        <taxon>Bacteria</taxon>
        <taxon>Bacillati</taxon>
        <taxon>Actinomycetota</taxon>
        <taxon>Actinomycetes</taxon>
        <taxon>Micrococcales</taxon>
        <taxon>Microbacteriaceae</taxon>
        <taxon>Microbacterium</taxon>
    </lineage>
</organism>
<accession>A0ABP7MTE0</accession>
<dbReference type="PROSITE" id="PS51462">
    <property type="entry name" value="NUDIX"/>
    <property type="match status" value="1"/>
</dbReference>
<evidence type="ECO:0000259" key="1">
    <source>
        <dbReference type="PROSITE" id="PS51462"/>
    </source>
</evidence>
<dbReference type="EMBL" id="BAABCP010000001">
    <property type="protein sequence ID" value="GAA3928206.1"/>
    <property type="molecule type" value="Genomic_DNA"/>
</dbReference>
<gene>
    <name evidence="2" type="ORF">GCM10022383_03930</name>
</gene>
<dbReference type="Proteomes" id="UP001501591">
    <property type="component" value="Unassembled WGS sequence"/>
</dbReference>
<dbReference type="Gene3D" id="3.90.79.10">
    <property type="entry name" value="Nucleoside Triphosphate Pyrophosphohydrolase"/>
    <property type="match status" value="1"/>
</dbReference>
<name>A0ABP7MTE0_9MICO</name>